<reference evidence="1 2" key="1">
    <citation type="submission" date="2015-09" db="EMBL/GenBank/DDBJ databases">
        <authorList>
            <consortium name="Pathogen Informatics"/>
        </authorList>
    </citation>
    <scope>NUCLEOTIDE SEQUENCE [LARGE SCALE GENOMIC DNA]</scope>
    <source>
        <strain evidence="1 2">2789STDY5834855</strain>
    </source>
</reference>
<dbReference type="RefSeq" id="WP_055276388.1">
    <property type="nucleotide sequence ID" value="NZ_CYZV01000017.1"/>
</dbReference>
<name>A0A174DD34_9CLOT</name>
<accession>A0A174DD34</accession>
<organism evidence="1 2">
    <name type="scientific">Clostridium disporicum</name>
    <dbReference type="NCBI Taxonomy" id="84024"/>
    <lineage>
        <taxon>Bacteria</taxon>
        <taxon>Bacillati</taxon>
        <taxon>Bacillota</taxon>
        <taxon>Clostridia</taxon>
        <taxon>Eubacteriales</taxon>
        <taxon>Clostridiaceae</taxon>
        <taxon>Clostridium</taxon>
    </lineage>
</organism>
<evidence type="ECO:0000313" key="2">
    <source>
        <dbReference type="Proteomes" id="UP000095558"/>
    </source>
</evidence>
<protein>
    <submittedName>
        <fullName evidence="1">Uncharacterized protein</fullName>
    </submittedName>
</protein>
<dbReference type="Proteomes" id="UP000095558">
    <property type="component" value="Unassembled WGS sequence"/>
</dbReference>
<dbReference type="OrthoDB" id="9991330at2"/>
<evidence type="ECO:0000313" key="1">
    <source>
        <dbReference type="EMBL" id="CUO21816.1"/>
    </source>
</evidence>
<gene>
    <name evidence="1" type="ORF">ERS852470_01743</name>
</gene>
<proteinExistence type="predicted"/>
<dbReference type="EMBL" id="CYZV01000017">
    <property type="protein sequence ID" value="CUO21816.1"/>
    <property type="molecule type" value="Genomic_DNA"/>
</dbReference>
<sequence length="63" mass="7607">MLGETNLKFIQEAKKLREFSHEMEMATHYKKFDYGCFDRLLGQVINENASEEERKVLRPWEKI</sequence>
<dbReference type="AlphaFoldDB" id="A0A174DD34"/>